<dbReference type="Gene3D" id="1.10.10.10">
    <property type="entry name" value="Winged helix-like DNA-binding domain superfamily/Winged helix DNA-binding domain"/>
    <property type="match status" value="1"/>
</dbReference>
<dbReference type="SUPFAM" id="SSF88946">
    <property type="entry name" value="Sigma2 domain of RNA polymerase sigma factors"/>
    <property type="match status" value="1"/>
</dbReference>
<keyword evidence="2" id="KW-0731">Sigma factor</keyword>
<organism evidence="7 8">
    <name type="scientific">Rhizobium esperanzae</name>
    <dbReference type="NCBI Taxonomy" id="1967781"/>
    <lineage>
        <taxon>Bacteria</taxon>
        <taxon>Pseudomonadati</taxon>
        <taxon>Pseudomonadota</taxon>
        <taxon>Alphaproteobacteria</taxon>
        <taxon>Hyphomicrobiales</taxon>
        <taxon>Rhizobiaceae</taxon>
        <taxon>Rhizobium/Agrobacterium group</taxon>
        <taxon>Rhizobium</taxon>
    </lineage>
</organism>
<comment type="caution">
    <text evidence="7">The sequence shown here is derived from an EMBL/GenBank/DDBJ whole genome shotgun (WGS) entry which is preliminary data.</text>
</comment>
<protein>
    <submittedName>
        <fullName evidence="7">RNA polymerase sigma factor (Sigma-70 family)</fullName>
    </submittedName>
</protein>
<gene>
    <name evidence="7" type="ORF">GGD57_001632</name>
</gene>
<dbReference type="InterPro" id="IPR013324">
    <property type="entry name" value="RNA_pol_sigma_r3/r4-like"/>
</dbReference>
<evidence type="ECO:0000313" key="8">
    <source>
        <dbReference type="Proteomes" id="UP000540909"/>
    </source>
</evidence>
<evidence type="ECO:0000259" key="6">
    <source>
        <dbReference type="Pfam" id="PF04545"/>
    </source>
</evidence>
<dbReference type="InterPro" id="IPR014284">
    <property type="entry name" value="RNA_pol_sigma-70_dom"/>
</dbReference>
<dbReference type="RefSeq" id="WP_184468515.1">
    <property type="nucleotide sequence ID" value="NZ_JACIFY010000004.1"/>
</dbReference>
<feature type="domain" description="RNA polymerase sigma-70 region 4" evidence="6">
    <location>
        <begin position="126"/>
        <end position="163"/>
    </location>
</feature>
<feature type="domain" description="RNA polymerase sigma-70 region 2" evidence="5">
    <location>
        <begin position="20"/>
        <end position="82"/>
    </location>
</feature>
<dbReference type="InterPro" id="IPR007627">
    <property type="entry name" value="RNA_pol_sigma70_r2"/>
</dbReference>
<evidence type="ECO:0000313" key="7">
    <source>
        <dbReference type="EMBL" id="MBB4235074.1"/>
    </source>
</evidence>
<name>A0A7W6R1P7_9HYPH</name>
<dbReference type="Pfam" id="PF04542">
    <property type="entry name" value="Sigma70_r2"/>
    <property type="match status" value="1"/>
</dbReference>
<dbReference type="Gene3D" id="1.10.1740.10">
    <property type="match status" value="1"/>
</dbReference>
<dbReference type="InterPro" id="IPR013325">
    <property type="entry name" value="RNA_pol_sigma_r2"/>
</dbReference>
<evidence type="ECO:0000256" key="4">
    <source>
        <dbReference type="ARBA" id="ARBA00023163"/>
    </source>
</evidence>
<keyword evidence="4" id="KW-0804">Transcription</keyword>
<dbReference type="Pfam" id="PF04545">
    <property type="entry name" value="Sigma70_r4"/>
    <property type="match status" value="1"/>
</dbReference>
<evidence type="ECO:0000256" key="3">
    <source>
        <dbReference type="ARBA" id="ARBA00023125"/>
    </source>
</evidence>
<dbReference type="GO" id="GO:0003677">
    <property type="term" value="F:DNA binding"/>
    <property type="evidence" value="ECO:0007669"/>
    <property type="project" value="UniProtKB-KW"/>
</dbReference>
<evidence type="ECO:0000256" key="1">
    <source>
        <dbReference type="ARBA" id="ARBA00023015"/>
    </source>
</evidence>
<proteinExistence type="predicted"/>
<dbReference type="NCBIfam" id="TIGR02937">
    <property type="entry name" value="sigma70-ECF"/>
    <property type="match status" value="1"/>
</dbReference>
<dbReference type="InterPro" id="IPR007630">
    <property type="entry name" value="RNA_pol_sigma70_r4"/>
</dbReference>
<dbReference type="GO" id="GO:0016987">
    <property type="term" value="F:sigma factor activity"/>
    <property type="evidence" value="ECO:0007669"/>
    <property type="project" value="UniProtKB-KW"/>
</dbReference>
<reference evidence="7 8" key="1">
    <citation type="submission" date="2020-08" db="EMBL/GenBank/DDBJ databases">
        <title>Genomic Encyclopedia of Type Strains, Phase IV (KMG-V): Genome sequencing to study the core and pangenomes of soil and plant-associated prokaryotes.</title>
        <authorList>
            <person name="Whitman W."/>
        </authorList>
    </citation>
    <scope>NUCLEOTIDE SEQUENCE [LARGE SCALE GENOMIC DNA]</scope>
    <source>
        <strain evidence="7 8">SEMIA 4089</strain>
    </source>
</reference>
<dbReference type="SUPFAM" id="SSF88659">
    <property type="entry name" value="Sigma3 and sigma4 domains of RNA polymerase sigma factors"/>
    <property type="match status" value="1"/>
</dbReference>
<dbReference type="InterPro" id="IPR036388">
    <property type="entry name" value="WH-like_DNA-bd_sf"/>
</dbReference>
<evidence type="ECO:0000259" key="5">
    <source>
        <dbReference type="Pfam" id="PF04542"/>
    </source>
</evidence>
<accession>A0A7W6R1P7</accession>
<dbReference type="Proteomes" id="UP000540909">
    <property type="component" value="Unassembled WGS sequence"/>
</dbReference>
<dbReference type="EMBL" id="JACIFY010000004">
    <property type="protein sequence ID" value="MBB4235074.1"/>
    <property type="molecule type" value="Genomic_DNA"/>
</dbReference>
<sequence>MTQTDAPARPAEFDARLMNYFPHLKRLAGKLTNNKTEQEDLFQESLAYILSHWTSFRPDGGFYNWITLTMRHVAQNGRRKAQVRSRHMPTVSDDRAMAAVMTPPNQADAVELNETLADLGSGRSGQIVMLRAMGETLEFIGAKYGIGKERVRQIEAQERDRLRARAA</sequence>
<evidence type="ECO:0000256" key="2">
    <source>
        <dbReference type="ARBA" id="ARBA00023082"/>
    </source>
</evidence>
<keyword evidence="1" id="KW-0805">Transcription regulation</keyword>
<keyword evidence="3" id="KW-0238">DNA-binding</keyword>
<dbReference type="GO" id="GO:0006352">
    <property type="term" value="P:DNA-templated transcription initiation"/>
    <property type="evidence" value="ECO:0007669"/>
    <property type="project" value="InterPro"/>
</dbReference>
<dbReference type="AlphaFoldDB" id="A0A7W6R1P7"/>